<evidence type="ECO:0000313" key="2">
    <source>
        <dbReference type="EMBL" id="MDQ1107942.1"/>
    </source>
</evidence>
<evidence type="ECO:0000256" key="1">
    <source>
        <dbReference type="SAM" id="MobiDB-lite"/>
    </source>
</evidence>
<accession>A0AAP5E9A9</accession>
<reference evidence="2" key="1">
    <citation type="submission" date="2023-07" db="EMBL/GenBank/DDBJ databases">
        <title>Functional and genomic diversity of the sorghum phyllosphere microbiome.</title>
        <authorList>
            <person name="Shade A."/>
        </authorList>
    </citation>
    <scope>NUCLEOTIDE SEQUENCE</scope>
    <source>
        <strain evidence="2">SORGH_AS_0457</strain>
    </source>
</reference>
<dbReference type="RefSeq" id="WP_068853559.1">
    <property type="nucleotide sequence ID" value="NZ_CP016294.1"/>
</dbReference>
<organism evidence="2 3">
    <name type="scientific">Stenotrophomonas rhizophila</name>
    <dbReference type="NCBI Taxonomy" id="216778"/>
    <lineage>
        <taxon>Bacteria</taxon>
        <taxon>Pseudomonadati</taxon>
        <taxon>Pseudomonadota</taxon>
        <taxon>Gammaproteobacteria</taxon>
        <taxon>Lysobacterales</taxon>
        <taxon>Lysobacteraceae</taxon>
        <taxon>Stenotrophomonas</taxon>
    </lineage>
</organism>
<dbReference type="Proteomes" id="UP001226084">
    <property type="component" value="Unassembled WGS sequence"/>
</dbReference>
<dbReference type="KEGG" id="srh:BAY15_2666"/>
<evidence type="ECO:0000313" key="3">
    <source>
        <dbReference type="Proteomes" id="UP001226084"/>
    </source>
</evidence>
<sequence>MMLEKLGAMAPLNTATVEGQKQTLMQRMQAAVDDPSINPPEPGINPPEPGHDIKPIAPDMAEVTREMAAKFFRDEFMRLMIFGDEDMLGAKPDDV</sequence>
<proteinExistence type="predicted"/>
<gene>
    <name evidence="2" type="ORF">QE424_001101</name>
</gene>
<feature type="region of interest" description="Disordered" evidence="1">
    <location>
        <begin position="26"/>
        <end position="53"/>
    </location>
</feature>
<feature type="compositionally biased region" description="Pro residues" evidence="1">
    <location>
        <begin position="37"/>
        <end position="48"/>
    </location>
</feature>
<name>A0AAP5E9A9_9GAMM</name>
<protein>
    <submittedName>
        <fullName evidence="2">Uncharacterized protein</fullName>
    </submittedName>
</protein>
<comment type="caution">
    <text evidence="2">The sequence shown here is derived from an EMBL/GenBank/DDBJ whole genome shotgun (WGS) entry which is preliminary data.</text>
</comment>
<dbReference type="AlphaFoldDB" id="A0AAP5E9A9"/>
<dbReference type="EMBL" id="JAUTAS010000001">
    <property type="protein sequence ID" value="MDQ1107942.1"/>
    <property type="molecule type" value="Genomic_DNA"/>
</dbReference>